<keyword evidence="4" id="KW-1185">Reference proteome</keyword>
<sequence>MKILAILFIAGTAFAFPAPTQGTQKPNCSAQQVQQLSDGIQANLDIQKQELQGVLSLQQLVHAANNSTQNAGNATSTNSCTPSEAQAQAEGEFVSEQKKVLDIQTKGIQIRAENQKIAAQLNSPAASGLAVVAMAQVLEMMQVQMLKGGGNNDVKLLNMLVKEVNDGTKQNEMNKMAAESQQCEANQ</sequence>
<proteinExistence type="predicted"/>
<dbReference type="AlphaFoldDB" id="A0A6A6E4T7"/>
<reference evidence="3" key="1">
    <citation type="journal article" date="2020" name="Stud. Mycol.">
        <title>101 Dothideomycetes genomes: a test case for predicting lifestyles and emergence of pathogens.</title>
        <authorList>
            <person name="Haridas S."/>
            <person name="Albert R."/>
            <person name="Binder M."/>
            <person name="Bloem J."/>
            <person name="Labutti K."/>
            <person name="Salamov A."/>
            <person name="Andreopoulos B."/>
            <person name="Baker S."/>
            <person name="Barry K."/>
            <person name="Bills G."/>
            <person name="Bluhm B."/>
            <person name="Cannon C."/>
            <person name="Castanera R."/>
            <person name="Culley D."/>
            <person name="Daum C."/>
            <person name="Ezra D."/>
            <person name="Gonzalez J."/>
            <person name="Henrissat B."/>
            <person name="Kuo A."/>
            <person name="Liang C."/>
            <person name="Lipzen A."/>
            <person name="Lutzoni F."/>
            <person name="Magnuson J."/>
            <person name="Mondo S."/>
            <person name="Nolan M."/>
            <person name="Ohm R."/>
            <person name="Pangilinan J."/>
            <person name="Park H.-J."/>
            <person name="Ramirez L."/>
            <person name="Alfaro M."/>
            <person name="Sun H."/>
            <person name="Tritt A."/>
            <person name="Yoshinaga Y."/>
            <person name="Zwiers L.-H."/>
            <person name="Turgeon B."/>
            <person name="Goodwin S."/>
            <person name="Spatafora J."/>
            <person name="Crous P."/>
            <person name="Grigoriev I."/>
        </authorList>
    </citation>
    <scope>NUCLEOTIDE SEQUENCE</scope>
    <source>
        <strain evidence="3">CBS 207.26</strain>
    </source>
</reference>
<feature type="chain" id="PRO_5025681103" description="Cell wall protein" evidence="2">
    <location>
        <begin position="16"/>
        <end position="187"/>
    </location>
</feature>
<feature type="region of interest" description="Disordered" evidence="1">
    <location>
        <begin position="168"/>
        <end position="187"/>
    </location>
</feature>
<dbReference type="OrthoDB" id="3638982at2759"/>
<name>A0A6A6E4T7_9PEZI</name>
<accession>A0A6A6E4T7</accession>
<dbReference type="EMBL" id="ML994632">
    <property type="protein sequence ID" value="KAF2185762.1"/>
    <property type="molecule type" value="Genomic_DNA"/>
</dbReference>
<evidence type="ECO:0000313" key="4">
    <source>
        <dbReference type="Proteomes" id="UP000800200"/>
    </source>
</evidence>
<gene>
    <name evidence="3" type="ORF">K469DRAFT_631665</name>
</gene>
<protein>
    <recommendedName>
        <fullName evidence="5">Cell wall protein</fullName>
    </recommendedName>
</protein>
<dbReference type="Proteomes" id="UP000800200">
    <property type="component" value="Unassembled WGS sequence"/>
</dbReference>
<evidence type="ECO:0000313" key="3">
    <source>
        <dbReference type="EMBL" id="KAF2185762.1"/>
    </source>
</evidence>
<feature type="region of interest" description="Disordered" evidence="1">
    <location>
        <begin position="68"/>
        <end position="87"/>
    </location>
</feature>
<evidence type="ECO:0000256" key="1">
    <source>
        <dbReference type="SAM" id="MobiDB-lite"/>
    </source>
</evidence>
<evidence type="ECO:0008006" key="5">
    <source>
        <dbReference type="Google" id="ProtNLM"/>
    </source>
</evidence>
<organism evidence="3 4">
    <name type="scientific">Zopfia rhizophila CBS 207.26</name>
    <dbReference type="NCBI Taxonomy" id="1314779"/>
    <lineage>
        <taxon>Eukaryota</taxon>
        <taxon>Fungi</taxon>
        <taxon>Dikarya</taxon>
        <taxon>Ascomycota</taxon>
        <taxon>Pezizomycotina</taxon>
        <taxon>Dothideomycetes</taxon>
        <taxon>Dothideomycetes incertae sedis</taxon>
        <taxon>Zopfiaceae</taxon>
        <taxon>Zopfia</taxon>
    </lineage>
</organism>
<keyword evidence="2" id="KW-0732">Signal</keyword>
<feature type="compositionally biased region" description="Polar residues" evidence="1">
    <location>
        <begin position="68"/>
        <end position="86"/>
    </location>
</feature>
<feature type="signal peptide" evidence="2">
    <location>
        <begin position="1"/>
        <end position="15"/>
    </location>
</feature>
<evidence type="ECO:0000256" key="2">
    <source>
        <dbReference type="SAM" id="SignalP"/>
    </source>
</evidence>